<dbReference type="EMBL" id="CP036267">
    <property type="protein sequence ID" value="QDT34858.1"/>
    <property type="molecule type" value="Genomic_DNA"/>
</dbReference>
<keyword evidence="2" id="KW-1185">Reference proteome</keyword>
<name>A0A517QTE8_9PLAN</name>
<dbReference type="OrthoDB" id="1522784at2"/>
<dbReference type="KEGG" id="tpol:Mal48_41310"/>
<organism evidence="1 2">
    <name type="scientific">Thalassoglobus polymorphus</name>
    <dbReference type="NCBI Taxonomy" id="2527994"/>
    <lineage>
        <taxon>Bacteria</taxon>
        <taxon>Pseudomonadati</taxon>
        <taxon>Planctomycetota</taxon>
        <taxon>Planctomycetia</taxon>
        <taxon>Planctomycetales</taxon>
        <taxon>Planctomycetaceae</taxon>
        <taxon>Thalassoglobus</taxon>
    </lineage>
</organism>
<dbReference type="Pfam" id="PF11899">
    <property type="entry name" value="DUF3419"/>
    <property type="match status" value="1"/>
</dbReference>
<accession>A0A517QTE8</accession>
<dbReference type="PANTHER" id="PTHR47473:SF1">
    <property type="entry name" value="METHYLTRANSFERASE DOMAIN-CONTAINING PROTEIN"/>
    <property type="match status" value="1"/>
</dbReference>
<protein>
    <recommendedName>
        <fullName evidence="3">S-adenosylmethionine:diacylglycerol 3-amino-3-carboxypropyl transferase</fullName>
    </recommendedName>
</protein>
<proteinExistence type="predicted"/>
<evidence type="ECO:0008006" key="3">
    <source>
        <dbReference type="Google" id="ProtNLM"/>
    </source>
</evidence>
<dbReference type="Proteomes" id="UP000315724">
    <property type="component" value="Chromosome"/>
</dbReference>
<dbReference type="RefSeq" id="WP_145203461.1">
    <property type="nucleotide sequence ID" value="NZ_CP036267.1"/>
</dbReference>
<dbReference type="PANTHER" id="PTHR47473">
    <property type="entry name" value="BTA1P"/>
    <property type="match status" value="1"/>
</dbReference>
<dbReference type="AlphaFoldDB" id="A0A517QTE8"/>
<reference evidence="1 2" key="1">
    <citation type="submission" date="2019-02" db="EMBL/GenBank/DDBJ databases">
        <title>Deep-cultivation of Planctomycetes and their phenomic and genomic characterization uncovers novel biology.</title>
        <authorList>
            <person name="Wiegand S."/>
            <person name="Jogler M."/>
            <person name="Boedeker C."/>
            <person name="Pinto D."/>
            <person name="Vollmers J."/>
            <person name="Rivas-Marin E."/>
            <person name="Kohn T."/>
            <person name="Peeters S.H."/>
            <person name="Heuer A."/>
            <person name="Rast P."/>
            <person name="Oberbeckmann S."/>
            <person name="Bunk B."/>
            <person name="Jeske O."/>
            <person name="Meyerdierks A."/>
            <person name="Storesund J.E."/>
            <person name="Kallscheuer N."/>
            <person name="Luecker S."/>
            <person name="Lage O.M."/>
            <person name="Pohl T."/>
            <person name="Merkel B.J."/>
            <person name="Hornburger P."/>
            <person name="Mueller R.-W."/>
            <person name="Bruemmer F."/>
            <person name="Labrenz M."/>
            <person name="Spormann A.M."/>
            <person name="Op den Camp H."/>
            <person name="Overmann J."/>
            <person name="Amann R."/>
            <person name="Jetten M.S.M."/>
            <person name="Mascher T."/>
            <person name="Medema M.H."/>
            <person name="Devos D.P."/>
            <person name="Kaster A.-K."/>
            <person name="Ovreas L."/>
            <person name="Rohde M."/>
            <person name="Galperin M.Y."/>
            <person name="Jogler C."/>
        </authorList>
    </citation>
    <scope>NUCLEOTIDE SEQUENCE [LARGE SCALE GENOMIC DNA]</scope>
    <source>
        <strain evidence="1 2">Mal48</strain>
    </source>
</reference>
<sequence>MPLERISRTCFNLIHGKNLVYNQCWEDPRLDRKALELTSEDNVAVITSAGCNALDYALAGANHVYAVDMNYRQNALLELKKTAVTHLDYESYFSLFGSGRLENWDSIYAEKLRPNLPEQARKFWDRHGKFFKGTGRRPSFYFRGTSGLFAWMVNGYVDRVVKLRSSINQILDAKTVEEQQEIFYEQNLKESLFKPMVRWLLGRDTTMAMLGVPRSQRQQLDSGYPGGIAQFIVDRIETVFAKLPLHDNYFWRVYLTGEYTKECCPEYLKEENFENLRDSISANVTTHTNSLLGFLEQHEGEISRFVLLDHMDWMYHNAKDVLNAEWQGIVDRAAPGAKVIWRSASLEVDFVDPIEVTVNGEKTTMGELLSYRPELTAELHPIDRVNTYGSFYVADLNV</sequence>
<gene>
    <name evidence="1" type="ORF">Mal48_41310</name>
</gene>
<evidence type="ECO:0000313" key="2">
    <source>
        <dbReference type="Proteomes" id="UP000315724"/>
    </source>
</evidence>
<evidence type="ECO:0000313" key="1">
    <source>
        <dbReference type="EMBL" id="QDT34858.1"/>
    </source>
</evidence>
<dbReference type="InterPro" id="IPR021829">
    <property type="entry name" value="DUF3419"/>
</dbReference>